<feature type="transmembrane region" description="Helical" evidence="2">
    <location>
        <begin position="244"/>
        <end position="265"/>
    </location>
</feature>
<feature type="region of interest" description="Disordered" evidence="1">
    <location>
        <begin position="788"/>
        <end position="808"/>
    </location>
</feature>
<comment type="caution">
    <text evidence="3">The sequence shown here is derived from an EMBL/GenBank/DDBJ whole genome shotgun (WGS) entry which is preliminary data.</text>
</comment>
<evidence type="ECO:0000256" key="2">
    <source>
        <dbReference type="SAM" id="Phobius"/>
    </source>
</evidence>
<gene>
    <name evidence="3" type="ORF">EVOR1521_LOCUS27974</name>
</gene>
<name>A0AA36JGM8_9DINO</name>
<evidence type="ECO:0000256" key="1">
    <source>
        <dbReference type="SAM" id="MobiDB-lite"/>
    </source>
</evidence>
<dbReference type="EMBL" id="CAUJNA010003605">
    <property type="protein sequence ID" value="CAJ1405865.1"/>
    <property type="molecule type" value="Genomic_DNA"/>
</dbReference>
<dbReference type="AlphaFoldDB" id="A0AA36JGM8"/>
<feature type="compositionally biased region" description="Acidic residues" evidence="1">
    <location>
        <begin position="1"/>
        <end position="14"/>
    </location>
</feature>
<feature type="compositionally biased region" description="Basic and acidic residues" evidence="1">
    <location>
        <begin position="15"/>
        <end position="32"/>
    </location>
</feature>
<keyword evidence="2" id="KW-0472">Membrane</keyword>
<evidence type="ECO:0000313" key="3">
    <source>
        <dbReference type="EMBL" id="CAJ1405865.1"/>
    </source>
</evidence>
<feature type="transmembrane region" description="Helical" evidence="2">
    <location>
        <begin position="540"/>
        <end position="568"/>
    </location>
</feature>
<feature type="transmembrane region" description="Helical" evidence="2">
    <location>
        <begin position="503"/>
        <end position="528"/>
    </location>
</feature>
<organism evidence="3 4">
    <name type="scientific">Effrenium voratum</name>
    <dbReference type="NCBI Taxonomy" id="2562239"/>
    <lineage>
        <taxon>Eukaryota</taxon>
        <taxon>Sar</taxon>
        <taxon>Alveolata</taxon>
        <taxon>Dinophyceae</taxon>
        <taxon>Suessiales</taxon>
        <taxon>Symbiodiniaceae</taxon>
        <taxon>Effrenium</taxon>
    </lineage>
</organism>
<proteinExistence type="predicted"/>
<sequence length="973" mass="106884">MSDGEADIADVEPEVDARSEVREQSDASRVADLRRNSTITSCRPEGVVRQRTLAAVSLHESVPPNRWGVTYNDITFLKAEVKARIKRGSLGPVRPDEMKFGPSIYMVNDQYIKPITFEAGKMSWALMRNPTGLDSDLFISHAWEEGLFEFVEKVQSSWPRKARHAWCCMLANPQHLNIERMLETPQGSPFAVALESATYVLVVPNRQRSIYTRLWCGYEAYLAHNDNKIILIAHSSNRLSMTRVLCVMSACGALGMCLGGLIMKASPNHPKLKMEMSFFNLFMGFAVLAGALSLMCRNHWVRLVANGLGVASSTCALTSANAIEWPEHFVSSIGEEGKLVFWSGLVLFFILMEVDRVNSATIRCAGTELMRHYEGSITHAKCSLARDEDRIRSQINSHISEVDAAISVLTEAGMSTHALRQADAKGADIEDLAHSQIAVPVTILGSMGVLSGLRLRTELAQHKNIEMCVINGLALAARLLIMLQFCRSNVDDRCFMLKIISKLMLLVVLWLGVCVILGFASIVPNSAIGDYFQYVYDGSILLMAVFSLLGIQGTTDLPGGIFLLRLLLARGCLPSRRRYAPAETESESSESSDVECTTSPARRTPLLSIPRRLWKDLPFVSKVIFIHGVLDILVPNPMTAAPLFRIFDLQHRSKKKRGWAWLFFMFGCMKIRGSLSDELTAAHVAGWAYFWQALSISVEGFWHRSIPRATKVLSSHIGFCVAVFAYLQVQKWRHASEAVADGQPDGEPVLAPSAPPKTTLLSATRPNGKPRASHHALAALALLGDAHQSPVRRHGRPRTEGDSSSLQTSSRLFTSLTQLYPFYHSSEELQAEARRVTAGCEASLRSVAQGNVSIDVARVKAYPSAMKMIRAPRLCSTGSGDFAAGPPGNREPAEEEASVQQGALPRTPVVGRQLWRPALNPADGSAYGKHKPAIARIRHPCSSQCLSCSFGAGDSPLFASFLAPTLFRVAPSL</sequence>
<keyword evidence="4" id="KW-1185">Reference proteome</keyword>
<feature type="region of interest" description="Disordered" evidence="1">
    <location>
        <begin position="879"/>
        <end position="902"/>
    </location>
</feature>
<evidence type="ECO:0000313" key="4">
    <source>
        <dbReference type="Proteomes" id="UP001178507"/>
    </source>
</evidence>
<keyword evidence="2" id="KW-0812">Transmembrane</keyword>
<keyword evidence="2" id="KW-1133">Transmembrane helix</keyword>
<feature type="region of interest" description="Disordered" evidence="1">
    <location>
        <begin position="738"/>
        <end position="757"/>
    </location>
</feature>
<accession>A0AA36JGM8</accession>
<feature type="transmembrane region" description="Helical" evidence="2">
    <location>
        <begin position="277"/>
        <end position="296"/>
    </location>
</feature>
<dbReference type="Proteomes" id="UP001178507">
    <property type="component" value="Unassembled WGS sequence"/>
</dbReference>
<feature type="transmembrane region" description="Helical" evidence="2">
    <location>
        <begin position="709"/>
        <end position="727"/>
    </location>
</feature>
<reference evidence="3" key="1">
    <citation type="submission" date="2023-08" db="EMBL/GenBank/DDBJ databases">
        <authorList>
            <person name="Chen Y."/>
            <person name="Shah S."/>
            <person name="Dougan E. K."/>
            <person name="Thang M."/>
            <person name="Chan C."/>
        </authorList>
    </citation>
    <scope>NUCLEOTIDE SEQUENCE</scope>
</reference>
<protein>
    <submittedName>
        <fullName evidence="3">Uncharacterized protein</fullName>
    </submittedName>
</protein>
<feature type="region of interest" description="Disordered" evidence="1">
    <location>
        <begin position="1"/>
        <end position="32"/>
    </location>
</feature>